<evidence type="ECO:0000259" key="15">
    <source>
        <dbReference type="SMART" id="SM00079"/>
    </source>
</evidence>
<dbReference type="EMBL" id="JAVXUO010000499">
    <property type="protein sequence ID" value="KAK2991637.1"/>
    <property type="molecule type" value="Genomic_DNA"/>
</dbReference>
<dbReference type="Gene3D" id="1.10.287.70">
    <property type="match status" value="1"/>
</dbReference>
<feature type="transmembrane region" description="Helical" evidence="14">
    <location>
        <begin position="759"/>
        <end position="777"/>
    </location>
</feature>
<reference evidence="16" key="1">
    <citation type="submission" date="2022-12" db="EMBL/GenBank/DDBJ databases">
        <title>Draft genome assemblies for two species of Escallonia (Escalloniales).</title>
        <authorList>
            <person name="Chanderbali A."/>
            <person name="Dervinis C."/>
            <person name="Anghel I."/>
            <person name="Soltis D."/>
            <person name="Soltis P."/>
            <person name="Zapata F."/>
        </authorList>
    </citation>
    <scope>NUCLEOTIDE SEQUENCE</scope>
    <source>
        <strain evidence="16">UCBG92.1500</strain>
        <tissue evidence="16">Leaf</tissue>
    </source>
</reference>
<evidence type="ECO:0000313" key="16">
    <source>
        <dbReference type="EMBL" id="KAK2991637.1"/>
    </source>
</evidence>
<dbReference type="Pfam" id="PF00060">
    <property type="entry name" value="Lig_chan"/>
    <property type="match status" value="2"/>
</dbReference>
<evidence type="ECO:0000256" key="1">
    <source>
        <dbReference type="ARBA" id="ARBA00004141"/>
    </source>
</evidence>
<evidence type="ECO:0000256" key="4">
    <source>
        <dbReference type="ARBA" id="ARBA00022692"/>
    </source>
</evidence>
<dbReference type="Pfam" id="PF01094">
    <property type="entry name" value="ANF_receptor"/>
    <property type="match status" value="3"/>
</dbReference>
<comment type="subcellular location">
    <subcellularLocation>
        <location evidence="1">Membrane</location>
        <topology evidence="1">Multi-pass membrane protein</topology>
    </subcellularLocation>
</comment>
<dbReference type="CDD" id="cd13686">
    <property type="entry name" value="GluR_Plant"/>
    <property type="match status" value="2"/>
</dbReference>
<dbReference type="FunFam" id="3.40.190.10:FF:000103">
    <property type="entry name" value="Glutamate receptor"/>
    <property type="match status" value="2"/>
</dbReference>
<dbReference type="InterPro" id="IPR028082">
    <property type="entry name" value="Peripla_BP_I"/>
</dbReference>
<protein>
    <recommendedName>
        <fullName evidence="15">Ionotropic glutamate receptor C-terminal domain-containing protein</fullName>
    </recommendedName>
</protein>
<keyword evidence="6" id="KW-0406">Ion transport</keyword>
<dbReference type="PANTHER" id="PTHR34836">
    <property type="entry name" value="OS06G0188250 PROTEIN"/>
    <property type="match status" value="1"/>
</dbReference>
<dbReference type="InterPro" id="IPR001320">
    <property type="entry name" value="Iontro_rcpt_C"/>
</dbReference>
<dbReference type="SUPFAM" id="SSF53850">
    <property type="entry name" value="Periplasmic binding protein-like II"/>
    <property type="match status" value="2"/>
</dbReference>
<evidence type="ECO:0000256" key="8">
    <source>
        <dbReference type="ARBA" id="ARBA00023170"/>
    </source>
</evidence>
<dbReference type="InterPro" id="IPR019594">
    <property type="entry name" value="Glu/Gly-bd"/>
</dbReference>
<dbReference type="GO" id="GO:0015276">
    <property type="term" value="F:ligand-gated monoatomic ion channel activity"/>
    <property type="evidence" value="ECO:0007669"/>
    <property type="project" value="InterPro"/>
</dbReference>
<keyword evidence="17" id="KW-1185">Reference proteome</keyword>
<feature type="transmembrane region" description="Helical" evidence="14">
    <location>
        <begin position="503"/>
        <end position="521"/>
    </location>
</feature>
<dbReference type="CDD" id="cd19990">
    <property type="entry name" value="PBP1_GABAb_receptor_plant"/>
    <property type="match status" value="1"/>
</dbReference>
<comment type="subunit">
    <text evidence="2">May form heteromers.</text>
</comment>
<evidence type="ECO:0000313" key="17">
    <source>
        <dbReference type="Proteomes" id="UP001187471"/>
    </source>
</evidence>
<dbReference type="PANTHER" id="PTHR34836:SF1">
    <property type="entry name" value="OS09G0428600 PROTEIN"/>
    <property type="match status" value="1"/>
</dbReference>
<keyword evidence="9" id="KW-0325">Glycoprotein</keyword>
<evidence type="ECO:0000256" key="9">
    <source>
        <dbReference type="ARBA" id="ARBA00023180"/>
    </source>
</evidence>
<dbReference type="Gene3D" id="3.40.50.2300">
    <property type="match status" value="4"/>
</dbReference>
<feature type="transmembrane region" description="Helical" evidence="14">
    <location>
        <begin position="1564"/>
        <end position="1587"/>
    </location>
</feature>
<dbReference type="GO" id="GO:0016020">
    <property type="term" value="C:membrane"/>
    <property type="evidence" value="ECO:0007669"/>
    <property type="project" value="UniProtKB-SubCell"/>
</dbReference>
<keyword evidence="10" id="KW-1071">Ligand-gated ion channel</keyword>
<dbReference type="SUPFAM" id="SSF53822">
    <property type="entry name" value="Periplasmic binding protein-like I"/>
    <property type="match status" value="2"/>
</dbReference>
<keyword evidence="7 14" id="KW-0472">Membrane</keyword>
<evidence type="ECO:0000256" key="14">
    <source>
        <dbReference type="SAM" id="Phobius"/>
    </source>
</evidence>
<sequence>MVTTRLGLFQTAETPTAVWLVLLQQHVILEAETRDADKALTYVAQEGSRNANGKRGRQSKKESDFPSIGDASKNLDLYELEEVEPTLPSPSEGGELVPRHVVAEDSVSDLQTSGSIPDSGSTPQGPLGQQDSQLRRAGNDMSSIVATKQWLSSTFEMKDMGEANYVLGVKIIRDRSKRLLATLNDSSQVKAIAALVKAFGWRAAIPIYVDNEFGEGVIPHLTDALQEVDTRVPYRSVIHPSATDHEIVAELYKLMTMQTRVFIMHMTPSLGSRLFARAKEVGMMSEALAIAVEKVEFMNPRSKKTTVSTGSMDLEEMAVSQFGKKLRQELSATRFNGLSGDFHIVNGQLESSVFRIVNLIGESTSVPKGWVIPTNEKKLRIGVPVKDGSSDFVNVKRDPSTNTTTVTGFSIDVFEAVMATLPYDVPYMYVPFTNFGGHSSSYDDLIYQNYDAVVGDITIIANRSLYVDFTLPYTESGVTMIVPVKDRKEKNAWVFLKPLTCDLWVTSACFFFLIGFLIWMLEHENQEFGGSRAQQLATSLSFSFSTMVFAHSNLPYSTLPSYWPPCLQNLFRGESGEQYLARFVLIIWCFVVLILTQSYTASLTSILTVRQLEPTITSMQELIDKEMVVGYPKGSFVYGLLRQFIKDGSKLLVYNTTDELHQAFSKGTIAAAFDEIPYMKLFLDKHCLKYTMVAQTLRIAGFSFAFPIDSPLVPDVSRAILSVTEGDKMERIEKAWLGKHGSYPEATSSLSSSSLSLNSFWGLFLIVGVASSLALLISASMRVYEPSVTDRTSLSRNLLFIRSKNSIRDLDFMTNKLLFSLFLFLPITLGLLSSTKMATAQNSTSPVNVGVVLDMDTWLGKMGLSCITMALSDFYASHINYKTRLVLNTRDSKRDVVGAAAAALDLIKNVQVRAILGPSSSMQADFMIDLGDKAQVPIISFSATSPFLSWIQSPYFIRATQNDSSQVKAISAIVQAFGWREVVPIYAGNEFGQGIIPFLTDALTNIDVRVPYRSIIPSSATDDQILAELYNLMTMQTRIFIVHLWSTLGSRLFAKAKEVGMMDQGYVWIITDSLTDILNELDPSAIDSMQGVIGVKPYIPQTKQRADFTIRWKKKFQRDNPNVLNAELNVFGLWAYDAATALAISVEKAGISDLGFQNSNVSKNSTDLETFGVSHSGPDLLNTLNSITFKGLSGDFHTVNGQLQPSAYQIVNVLGNGGRGIGFWTEEHGIVKRLNLTDTSTYSTSKTNLKSIIWPGDTTSPSKGWVIPTNGKRLRIGVPVKDGFSEFVMVTRDPSMSTTNVTGYCIDAFDAAMELLPYAVPYDYIPFDKTGATYNDLVYQVYLGNFDAAVGDITIRANRSIYADFTLPYTESEEKVVSNLARFVLIIWFFLVLILTQSYTASLASMLTVQKLQPVITDVNELLKNKDNVGYQEGSFVLGILKQLKFDETNLKVFNSPEELDELFIKGSKNGGIAAAFDEIPYIKVFLARYCSKYTTVEPTYKTDGFGFVFPIGSPLVTDVSRKVLNVTEGKTMTQIEKAWFGNQNVCPDPSTALSSNSLGLESFWGLFLSAGFAALSALVISAATFIRKNRHVSRSIDPQASTWHKIVVLARHWNRKDMESHTFRNLPGQGDRDDADNRDRVGVMEASPRGNAPEGPLGLPHDALPIATRHQDQAFQTKQKRTSIPPESKDALHGTIVSLISLAKQLEI</sequence>
<accession>A0AA88UVT4</accession>
<comment type="function">
    <text evidence="12">Glutamate-gated receptor that probably acts as a non-selective cation channel. May be involved in light-signal transduction and calcium homeostasis via the regulation of calcium influx into cells.</text>
</comment>
<feature type="domain" description="Ionotropic glutamate receptor C-terminal" evidence="15">
    <location>
        <begin position="378"/>
        <end position="739"/>
    </location>
</feature>
<comment type="caution">
    <text evidence="16">The sequence shown here is derived from an EMBL/GenBank/DDBJ whole genome shotgun (WGS) entry which is preliminary data.</text>
</comment>
<feature type="transmembrane region" description="Helical" evidence="14">
    <location>
        <begin position="579"/>
        <end position="596"/>
    </location>
</feature>
<dbReference type="Gene3D" id="3.40.190.10">
    <property type="entry name" value="Periplasmic binding protein-like II"/>
    <property type="match status" value="3"/>
</dbReference>
<evidence type="ECO:0000256" key="6">
    <source>
        <dbReference type="ARBA" id="ARBA00023065"/>
    </source>
</evidence>
<dbReference type="FunFam" id="3.40.50.2300:FF:000169">
    <property type="entry name" value="Glutamate receptor"/>
    <property type="match status" value="1"/>
</dbReference>
<dbReference type="InterPro" id="IPR001828">
    <property type="entry name" value="ANF_lig-bd_rcpt"/>
</dbReference>
<gene>
    <name evidence="16" type="ORF">RJ640_017221</name>
</gene>
<name>A0AA88UVT4_9ASTE</name>
<dbReference type="Pfam" id="PF10613">
    <property type="entry name" value="Lig_chan-Glu_bd"/>
    <property type="match status" value="1"/>
</dbReference>
<dbReference type="InterPro" id="IPR044440">
    <property type="entry name" value="GABAb_receptor_plant_PBP1"/>
</dbReference>
<keyword evidence="8" id="KW-0675">Receptor</keyword>
<feature type="transmembrane region" description="Helical" evidence="14">
    <location>
        <begin position="817"/>
        <end position="838"/>
    </location>
</feature>
<keyword evidence="11" id="KW-0407">Ion channel</keyword>
<feature type="compositionally biased region" description="Polar residues" evidence="13">
    <location>
        <begin position="108"/>
        <end position="132"/>
    </location>
</feature>
<evidence type="ECO:0000256" key="12">
    <source>
        <dbReference type="ARBA" id="ARBA00049638"/>
    </source>
</evidence>
<keyword evidence="3" id="KW-0813">Transport</keyword>
<feature type="domain" description="Ionotropic glutamate receptor C-terminal" evidence="15">
    <location>
        <begin position="1273"/>
        <end position="1543"/>
    </location>
</feature>
<dbReference type="Proteomes" id="UP001187471">
    <property type="component" value="Unassembled WGS sequence"/>
</dbReference>
<dbReference type="SMART" id="SM00079">
    <property type="entry name" value="PBPe"/>
    <property type="match status" value="2"/>
</dbReference>
<evidence type="ECO:0000256" key="7">
    <source>
        <dbReference type="ARBA" id="ARBA00023136"/>
    </source>
</evidence>
<evidence type="ECO:0000256" key="2">
    <source>
        <dbReference type="ARBA" id="ARBA00011095"/>
    </source>
</evidence>
<keyword evidence="4 14" id="KW-0812">Transmembrane</keyword>
<keyword evidence="5 14" id="KW-1133">Transmembrane helix</keyword>
<feature type="region of interest" description="Disordered" evidence="13">
    <location>
        <begin position="107"/>
        <end position="139"/>
    </location>
</feature>
<evidence type="ECO:0000256" key="11">
    <source>
        <dbReference type="ARBA" id="ARBA00023303"/>
    </source>
</evidence>
<proteinExistence type="predicted"/>
<dbReference type="InterPro" id="IPR015683">
    <property type="entry name" value="Ionotropic_Glu_rcpt"/>
</dbReference>
<organism evidence="16 17">
    <name type="scientific">Escallonia rubra</name>
    <dbReference type="NCBI Taxonomy" id="112253"/>
    <lineage>
        <taxon>Eukaryota</taxon>
        <taxon>Viridiplantae</taxon>
        <taxon>Streptophyta</taxon>
        <taxon>Embryophyta</taxon>
        <taxon>Tracheophyta</taxon>
        <taxon>Spermatophyta</taxon>
        <taxon>Magnoliopsida</taxon>
        <taxon>eudicotyledons</taxon>
        <taxon>Gunneridae</taxon>
        <taxon>Pentapetalae</taxon>
        <taxon>asterids</taxon>
        <taxon>campanulids</taxon>
        <taxon>Escalloniales</taxon>
        <taxon>Escalloniaceae</taxon>
        <taxon>Escallonia</taxon>
    </lineage>
</organism>
<feature type="region of interest" description="Disordered" evidence="13">
    <location>
        <begin position="48"/>
        <end position="71"/>
    </location>
</feature>
<evidence type="ECO:0000256" key="3">
    <source>
        <dbReference type="ARBA" id="ARBA00022448"/>
    </source>
</evidence>
<dbReference type="FunFam" id="3.40.50.2300:FF:000758">
    <property type="entry name" value="Glutamate receptor"/>
    <property type="match status" value="1"/>
</dbReference>
<evidence type="ECO:0000256" key="13">
    <source>
        <dbReference type="SAM" id="MobiDB-lite"/>
    </source>
</evidence>
<evidence type="ECO:0000256" key="10">
    <source>
        <dbReference type="ARBA" id="ARBA00023286"/>
    </source>
</evidence>
<dbReference type="FunFam" id="3.40.190.10:FF:000195">
    <property type="entry name" value="Glutamate receptor 2.7"/>
    <property type="match status" value="1"/>
</dbReference>
<evidence type="ECO:0000256" key="5">
    <source>
        <dbReference type="ARBA" id="ARBA00022989"/>
    </source>
</evidence>